<dbReference type="InterPro" id="IPR006626">
    <property type="entry name" value="PbH1"/>
</dbReference>
<reference evidence="6 7" key="1">
    <citation type="submission" date="2018-10" db="EMBL/GenBank/DDBJ databases">
        <title>Co-occurring genomic capacity for anaerobic methane metabolism and dissimilatory sulfite reduction discovered in the Korarchaeota.</title>
        <authorList>
            <person name="Mckay L.J."/>
            <person name="Dlakic M."/>
            <person name="Fields M.W."/>
            <person name="Delmont T.O."/>
            <person name="Eren A.M."/>
            <person name="Jay Z.J."/>
            <person name="Klingelsmith K.B."/>
            <person name="Rusch D.B."/>
            <person name="Inskeep W.P."/>
        </authorList>
    </citation>
    <scope>NUCLEOTIDE SEQUENCE [LARGE SCALE GENOMIC DNA]</scope>
    <source>
        <strain evidence="6 7">MDKW</strain>
    </source>
</reference>
<dbReference type="Gene3D" id="2.160.20.10">
    <property type="entry name" value="Single-stranded right-handed beta-helix, Pectin lyase-like"/>
    <property type="match status" value="1"/>
</dbReference>
<dbReference type="Proteomes" id="UP000277582">
    <property type="component" value="Unassembled WGS sequence"/>
</dbReference>
<dbReference type="InterPro" id="IPR051550">
    <property type="entry name" value="SCF-Subunits/Alg-Epimerases"/>
</dbReference>
<dbReference type="SMART" id="SM00710">
    <property type="entry name" value="PbH1"/>
    <property type="match status" value="7"/>
</dbReference>
<feature type="domain" description="Periplasmic copper-binding protein NosD beta helix" evidence="5">
    <location>
        <begin position="80"/>
        <end position="230"/>
    </location>
</feature>
<sequence>MLFPEMLDLILSILGVVASLVTILIAAIQLLRRISRRKVALFLREMTEKLKNIGRKEGLYYVYPEGSIQRVINRARPGSRVIVKEGTYTENIKVNKNVIIESESGPDKTVIQAKDPNIHIFDLVADNVSIIGFTIRGGTGLYTAGICLNANSCIIKNNKIMNNGIGIKLSSSMKSSIYNNEIQGNGEGIQLDNSNENEIFDNVISWNDKNGIVADNSVSNKIIRNKIELNIINGIIFNNCKNNTISKNIINSNANNGILLNNSQGNVLTGNTVGSNRNKGLLLAGSSNNIIYYNNFVKNMKNAEEYAENIWSSPSPMAYSYEGKTYTGHLGNYWSDYKGSDENKDGIGDVSYRVGSEKDSYDNYPLVKTTDNYILSAEGF</sequence>
<feature type="transmembrane region" description="Helical" evidence="4">
    <location>
        <begin position="6"/>
        <end position="28"/>
    </location>
</feature>
<dbReference type="EMBL" id="RCOS01000093">
    <property type="protein sequence ID" value="RSN74473.1"/>
    <property type="molecule type" value="Genomic_DNA"/>
</dbReference>
<keyword evidence="4" id="KW-1133">Transmembrane helix</keyword>
<keyword evidence="2" id="KW-0677">Repeat</keyword>
<dbReference type="InterPro" id="IPR022441">
    <property type="entry name" value="Para_beta_helix_rpt-2"/>
</dbReference>
<evidence type="ECO:0000259" key="5">
    <source>
        <dbReference type="Pfam" id="PF05048"/>
    </source>
</evidence>
<organism evidence="6 7">
    <name type="scientific">Candidatus Methanodesulfokora washburnensis</name>
    <dbReference type="NCBI Taxonomy" id="2478471"/>
    <lineage>
        <taxon>Archaea</taxon>
        <taxon>Thermoproteota</taxon>
        <taxon>Candidatus Korarchaeia</taxon>
        <taxon>Candidatus Korarchaeia incertae sedis</taxon>
        <taxon>Candidatus Methanodesulfokora</taxon>
    </lineage>
</organism>
<comment type="pathway">
    <text evidence="1">Protein modification; protein ubiquitination.</text>
</comment>
<accession>A0A429GL32</accession>
<dbReference type="PANTHER" id="PTHR22990:SF15">
    <property type="entry name" value="F-BOX ONLY PROTEIN 10"/>
    <property type="match status" value="1"/>
</dbReference>
<keyword evidence="3" id="KW-0833">Ubl conjugation pathway</keyword>
<evidence type="ECO:0000256" key="4">
    <source>
        <dbReference type="SAM" id="Phobius"/>
    </source>
</evidence>
<dbReference type="InterPro" id="IPR007742">
    <property type="entry name" value="NosD_dom"/>
</dbReference>
<evidence type="ECO:0000313" key="7">
    <source>
        <dbReference type="Proteomes" id="UP000277582"/>
    </source>
</evidence>
<dbReference type="InterPro" id="IPR011050">
    <property type="entry name" value="Pectin_lyase_fold/virulence"/>
</dbReference>
<evidence type="ECO:0000256" key="2">
    <source>
        <dbReference type="ARBA" id="ARBA00022737"/>
    </source>
</evidence>
<evidence type="ECO:0000256" key="3">
    <source>
        <dbReference type="ARBA" id="ARBA00022786"/>
    </source>
</evidence>
<gene>
    <name evidence="6" type="ORF">D6D85_07970</name>
</gene>
<dbReference type="NCBIfam" id="TIGR03804">
    <property type="entry name" value="para_beta_helix"/>
    <property type="match status" value="3"/>
</dbReference>
<evidence type="ECO:0000313" key="6">
    <source>
        <dbReference type="EMBL" id="RSN74473.1"/>
    </source>
</evidence>
<feature type="domain" description="Periplasmic copper-binding protein NosD beta helix" evidence="5">
    <location>
        <begin position="232"/>
        <end position="339"/>
    </location>
</feature>
<protein>
    <recommendedName>
        <fullName evidence="5">Periplasmic copper-binding protein NosD beta helix domain-containing protein</fullName>
    </recommendedName>
</protein>
<keyword evidence="7" id="KW-1185">Reference proteome</keyword>
<evidence type="ECO:0000256" key="1">
    <source>
        <dbReference type="ARBA" id="ARBA00004906"/>
    </source>
</evidence>
<keyword evidence="4" id="KW-0472">Membrane</keyword>
<dbReference type="SUPFAM" id="SSF51126">
    <property type="entry name" value="Pectin lyase-like"/>
    <property type="match status" value="1"/>
</dbReference>
<dbReference type="Pfam" id="PF05048">
    <property type="entry name" value="NosD"/>
    <property type="match status" value="2"/>
</dbReference>
<comment type="caution">
    <text evidence="6">The sequence shown here is derived from an EMBL/GenBank/DDBJ whole genome shotgun (WGS) entry which is preliminary data.</text>
</comment>
<dbReference type="PANTHER" id="PTHR22990">
    <property type="entry name" value="F-BOX ONLY PROTEIN"/>
    <property type="match status" value="1"/>
</dbReference>
<keyword evidence="4" id="KW-0812">Transmembrane</keyword>
<proteinExistence type="predicted"/>
<name>A0A429GL32_9CREN</name>
<dbReference type="InterPro" id="IPR012334">
    <property type="entry name" value="Pectin_lyas_fold"/>
</dbReference>
<dbReference type="AlphaFoldDB" id="A0A429GL32"/>